<comment type="caution">
    <text evidence="1">The sequence shown here is derived from an EMBL/GenBank/DDBJ whole genome shotgun (WGS) entry which is preliminary data.</text>
</comment>
<dbReference type="EMBL" id="CAMXCT020006626">
    <property type="protein sequence ID" value="CAL1170639.1"/>
    <property type="molecule type" value="Genomic_DNA"/>
</dbReference>
<sequence length="345" mass="39021">MVCFSGFLWFFQSGTPRPRVAFADLEGQGDKGLEQDLKIATPLLIVSKARWTLLHSIRSTERILTYRSLQLLMMAGNCIAERKAQVGKRWAQASSGRLDLQDRRGLFGCLHIVLRDCAHDEVECRSIIFDHEDEVNAETDQHAKAMQKRNEIRKSIEISFEDVAPDDYTKANKEGFADKIDDIRMLTGSVIAALMPELAEAMRSNEPALNPPSLVDRVAAMEVQRAMDELVERAGKDAAAGASSSEDSSYSNASAHKYKQMIQSEQMQHASLPCTLQMMENSFGLVQSDSMDLQNDPRFFQDNVLNKRCGSMRQPWDHGKRRFDHGEILGELRLTVYEKFAHRIH</sequence>
<dbReference type="EMBL" id="CAMXCT030006626">
    <property type="protein sequence ID" value="CAL4804576.1"/>
    <property type="molecule type" value="Genomic_DNA"/>
</dbReference>
<evidence type="ECO:0000313" key="1">
    <source>
        <dbReference type="EMBL" id="CAI4017264.1"/>
    </source>
</evidence>
<dbReference type="EMBL" id="CAMXCT010006626">
    <property type="protein sequence ID" value="CAI4017264.1"/>
    <property type="molecule type" value="Genomic_DNA"/>
</dbReference>
<accession>A0A9P1GM11</accession>
<dbReference type="Proteomes" id="UP001152797">
    <property type="component" value="Unassembled WGS sequence"/>
</dbReference>
<reference evidence="1" key="1">
    <citation type="submission" date="2022-10" db="EMBL/GenBank/DDBJ databases">
        <authorList>
            <person name="Chen Y."/>
            <person name="Dougan E. K."/>
            <person name="Chan C."/>
            <person name="Rhodes N."/>
            <person name="Thang M."/>
        </authorList>
    </citation>
    <scope>NUCLEOTIDE SEQUENCE</scope>
</reference>
<organism evidence="1">
    <name type="scientific">Cladocopium goreaui</name>
    <dbReference type="NCBI Taxonomy" id="2562237"/>
    <lineage>
        <taxon>Eukaryota</taxon>
        <taxon>Sar</taxon>
        <taxon>Alveolata</taxon>
        <taxon>Dinophyceae</taxon>
        <taxon>Suessiales</taxon>
        <taxon>Symbiodiniaceae</taxon>
        <taxon>Cladocopium</taxon>
    </lineage>
</organism>
<proteinExistence type="predicted"/>
<evidence type="ECO:0000313" key="3">
    <source>
        <dbReference type="Proteomes" id="UP001152797"/>
    </source>
</evidence>
<name>A0A9P1GM11_9DINO</name>
<dbReference type="OrthoDB" id="447979at2759"/>
<reference evidence="2" key="2">
    <citation type="submission" date="2024-04" db="EMBL/GenBank/DDBJ databases">
        <authorList>
            <person name="Chen Y."/>
            <person name="Shah S."/>
            <person name="Dougan E. K."/>
            <person name="Thang M."/>
            <person name="Chan C."/>
        </authorList>
    </citation>
    <scope>NUCLEOTIDE SEQUENCE [LARGE SCALE GENOMIC DNA]</scope>
</reference>
<keyword evidence="3" id="KW-1185">Reference proteome</keyword>
<evidence type="ECO:0000313" key="2">
    <source>
        <dbReference type="EMBL" id="CAL1170639.1"/>
    </source>
</evidence>
<protein>
    <submittedName>
        <fullName evidence="1">Uncharacterized protein</fullName>
    </submittedName>
</protein>
<dbReference type="AlphaFoldDB" id="A0A9P1GM11"/>
<gene>
    <name evidence="1" type="ORF">C1SCF055_LOCUS41922</name>
</gene>